<gene>
    <name evidence="2" type="ORF">DL346_20475</name>
</gene>
<dbReference type="OrthoDB" id="3191145at2"/>
<feature type="domain" description="Transposase IS116/IS110/IS902 C-terminal" evidence="1">
    <location>
        <begin position="102"/>
        <end position="150"/>
    </location>
</feature>
<dbReference type="GO" id="GO:0006313">
    <property type="term" value="P:DNA transposition"/>
    <property type="evidence" value="ECO:0007669"/>
    <property type="project" value="InterPro"/>
</dbReference>
<dbReference type="Proteomes" id="UP000249260">
    <property type="component" value="Unassembled WGS sequence"/>
</dbReference>
<proteinExistence type="predicted"/>
<organism evidence="2 3">
    <name type="scientific">Paenibacillus montanisoli</name>
    <dbReference type="NCBI Taxonomy" id="2081970"/>
    <lineage>
        <taxon>Bacteria</taxon>
        <taxon>Bacillati</taxon>
        <taxon>Bacillota</taxon>
        <taxon>Bacilli</taxon>
        <taxon>Bacillales</taxon>
        <taxon>Paenibacillaceae</taxon>
        <taxon>Paenibacillus</taxon>
    </lineage>
</organism>
<protein>
    <recommendedName>
        <fullName evidence="1">Transposase IS116/IS110/IS902 C-terminal domain-containing protein</fullName>
    </recommendedName>
</protein>
<dbReference type="Pfam" id="PF02371">
    <property type="entry name" value="Transposase_20"/>
    <property type="match status" value="1"/>
</dbReference>
<dbReference type="GO" id="GO:0003677">
    <property type="term" value="F:DNA binding"/>
    <property type="evidence" value="ECO:0007669"/>
    <property type="project" value="InterPro"/>
</dbReference>
<dbReference type="InterPro" id="IPR003346">
    <property type="entry name" value="Transposase_20"/>
</dbReference>
<dbReference type="EMBL" id="QLUW01000004">
    <property type="protein sequence ID" value="RAP74450.1"/>
    <property type="molecule type" value="Genomic_DNA"/>
</dbReference>
<sequence>MVHAREAAKEDANRSRLRMFKFFSCVISFIHQRPSIAAGRKNTEFGLPHSPSNTKPCKSCLRKCCMPRRDRENRMSRLENALLQQATTGAKLPLSSCSKLYRGVARLTAITIVAEIGTFARFRSPAQLVAYLGLVSREYSSGQTTRRGSMPPTSPIK</sequence>
<accession>A0A328TVU0</accession>
<evidence type="ECO:0000313" key="2">
    <source>
        <dbReference type="EMBL" id="RAP74450.1"/>
    </source>
</evidence>
<keyword evidence="3" id="KW-1185">Reference proteome</keyword>
<evidence type="ECO:0000259" key="1">
    <source>
        <dbReference type="Pfam" id="PF02371"/>
    </source>
</evidence>
<name>A0A328TVU0_9BACL</name>
<dbReference type="GO" id="GO:0004803">
    <property type="term" value="F:transposase activity"/>
    <property type="evidence" value="ECO:0007669"/>
    <property type="project" value="InterPro"/>
</dbReference>
<reference evidence="2 3" key="1">
    <citation type="submission" date="2018-06" db="EMBL/GenBank/DDBJ databases">
        <title>Paenibacillus montanisoli sp. nov., isolated from mountain area soil.</title>
        <authorList>
            <person name="Wu M."/>
        </authorList>
    </citation>
    <scope>NUCLEOTIDE SEQUENCE [LARGE SCALE GENOMIC DNA]</scope>
    <source>
        <strain evidence="2 3">RA17</strain>
    </source>
</reference>
<dbReference type="AlphaFoldDB" id="A0A328TVU0"/>
<evidence type="ECO:0000313" key="3">
    <source>
        <dbReference type="Proteomes" id="UP000249260"/>
    </source>
</evidence>
<comment type="caution">
    <text evidence="2">The sequence shown here is derived from an EMBL/GenBank/DDBJ whole genome shotgun (WGS) entry which is preliminary data.</text>
</comment>